<dbReference type="EMBL" id="JAPCWZ010000010">
    <property type="protein sequence ID" value="KAK8848982.1"/>
    <property type="molecule type" value="Genomic_DNA"/>
</dbReference>
<organism evidence="3 4">
    <name type="scientific">Apiospora arundinis</name>
    <dbReference type="NCBI Taxonomy" id="335852"/>
    <lineage>
        <taxon>Eukaryota</taxon>
        <taxon>Fungi</taxon>
        <taxon>Dikarya</taxon>
        <taxon>Ascomycota</taxon>
        <taxon>Pezizomycotina</taxon>
        <taxon>Sordariomycetes</taxon>
        <taxon>Xylariomycetidae</taxon>
        <taxon>Amphisphaeriales</taxon>
        <taxon>Apiosporaceae</taxon>
        <taxon>Apiospora</taxon>
    </lineage>
</organism>
<dbReference type="Pfam" id="PF20150">
    <property type="entry name" value="2EXR"/>
    <property type="match status" value="1"/>
</dbReference>
<name>A0ABR2HLF9_9PEZI</name>
<feature type="region of interest" description="Disordered" evidence="1">
    <location>
        <begin position="255"/>
        <end position="280"/>
    </location>
</feature>
<feature type="compositionally biased region" description="Basic and acidic residues" evidence="1">
    <location>
        <begin position="255"/>
        <end position="269"/>
    </location>
</feature>
<accession>A0ABR2HLF9</accession>
<gene>
    <name evidence="3" type="ORF">PGQ11_015462</name>
</gene>
<proteinExistence type="predicted"/>
<evidence type="ECO:0000313" key="3">
    <source>
        <dbReference type="EMBL" id="KAK8848982.1"/>
    </source>
</evidence>
<sequence>MDDSLQTPANIPDRADGISTAATAVTIPEGPRTFHLFPNLPRELRDLIWDTAVRRAYEPIYVKTAEKPRLFCTIYSELPGLRVAAIDSRREFVAASIILRRGISSLLLTSKDSRRQTRRTLGCPGDERRLPLLGPLARHSYRNRLLCQMMILRNDILCLDWWYHWLCKPDEPKLDLGELRHAMLSMVRMVVKGPLVAKELLRRTPYLETLYLDVTNTRYNSFGRLADMTPCRLHSLDFHREFAWLCDLPPSPLPKHGDEDNLENEDRRPNSGVVDGSGSAEVTRESARTFDYNLILGLLRPVERQHFRDIWTVFADAGVKLRVMKRAQSGSHADRYRH</sequence>
<feature type="domain" description="2EXR" evidence="2">
    <location>
        <begin position="34"/>
        <end position="118"/>
    </location>
</feature>
<dbReference type="InterPro" id="IPR045518">
    <property type="entry name" value="2EXR"/>
</dbReference>
<dbReference type="Proteomes" id="UP001390339">
    <property type="component" value="Unassembled WGS sequence"/>
</dbReference>
<evidence type="ECO:0000259" key="2">
    <source>
        <dbReference type="Pfam" id="PF20150"/>
    </source>
</evidence>
<keyword evidence="4" id="KW-1185">Reference proteome</keyword>
<reference evidence="3 4" key="1">
    <citation type="journal article" date="2024" name="IMA Fungus">
        <title>Apiospora arundinis, a panoply of carbohydrate-active enzymes and secondary metabolites.</title>
        <authorList>
            <person name="Sorensen T."/>
            <person name="Petersen C."/>
            <person name="Muurmann A.T."/>
            <person name="Christiansen J.V."/>
            <person name="Brundto M.L."/>
            <person name="Overgaard C.K."/>
            <person name="Boysen A.T."/>
            <person name="Wollenberg R.D."/>
            <person name="Larsen T.O."/>
            <person name="Sorensen J.L."/>
            <person name="Nielsen K.L."/>
            <person name="Sondergaard T.E."/>
        </authorList>
    </citation>
    <scope>NUCLEOTIDE SEQUENCE [LARGE SCALE GENOMIC DNA]</scope>
    <source>
        <strain evidence="3 4">AAU 773</strain>
    </source>
</reference>
<evidence type="ECO:0000313" key="4">
    <source>
        <dbReference type="Proteomes" id="UP001390339"/>
    </source>
</evidence>
<protein>
    <recommendedName>
        <fullName evidence="2">2EXR domain-containing protein</fullName>
    </recommendedName>
</protein>
<evidence type="ECO:0000256" key="1">
    <source>
        <dbReference type="SAM" id="MobiDB-lite"/>
    </source>
</evidence>
<comment type="caution">
    <text evidence="3">The sequence shown here is derived from an EMBL/GenBank/DDBJ whole genome shotgun (WGS) entry which is preliminary data.</text>
</comment>